<reference evidence="5" key="1">
    <citation type="submission" date="2018-09" db="EMBL/GenBank/DDBJ databases">
        <title>Complete genome sequence of thermophilic cyanobacteria strain Thermosynechococcus elongatus PKUAC-SCTE542.</title>
        <authorList>
            <person name="Liang Y."/>
            <person name="Tang J."/>
            <person name="Daroch M."/>
        </authorList>
    </citation>
    <scope>NUCLEOTIDE SEQUENCE [LARGE SCALE GENOMIC DNA]</scope>
    <source>
        <strain evidence="5">E542</strain>
    </source>
</reference>
<dbReference type="Pfam" id="PF03787">
    <property type="entry name" value="RAMPs"/>
    <property type="match status" value="2"/>
</dbReference>
<feature type="compositionally biased region" description="Gly residues" evidence="2">
    <location>
        <begin position="21"/>
        <end position="33"/>
    </location>
</feature>
<accession>A0A7D6INR0</accession>
<sequence>MTSNNPALQRPNSGNRAHTNGGKGGGNAGGNRGTGHTSNPSNGSPPSPWLEHPLDPRPNPAPTAGFVEYLRWMRSPDSPAKDGTKVELVTKAEQGNYSQRLKVLTERTRQIAGQNNCFPVTCPWRIRVGGHRGPESILLPAFDNLGIPYIPSSTLRGVARAQAIREVMENEGVTWAEADKLAGQRYFGYLDSSNPSEKAGKIIFLDAYPLPQQKNGGLAVDMANNLWSWDNGNLKYSANPNVFFSLRETSFLIGIKPTEHCSPEMLHQVKRWLIRGLTQGIGSQVNAGYGVLVELQKHFFSVDFTVKGQLIHGRQKFTRWTWNDRNQQWRMQGQPEDEVRAPAFKSMLRYWFRVFARGVLPPAEVQRLEGLIFGSIQPQPKHGYLRVRVINGQVTQCQARPNQEGKNDPCGVEEGTLMLDYSPEVPDSEKDTLAELVKNLVWLMFHLGGIGQGARRPCYSRKTRNQAPWWRGSNLIAKSGDTFWELPKSAEEFKEKFQQRLQGFYQALGKLGNRIINPTQLLSVGTVSTNQWEEVADKNCRILLCRDHSRGEREKPYGLALLHNFKQNNNYDKNLCGSTGKPSPVWVADLGDYQVITIFGVTKDPRLKFLKHLDESGGCLQLFP</sequence>
<dbReference type="RefSeq" id="WP_181496668.1">
    <property type="nucleotide sequence ID" value="NZ_CP032152.1"/>
</dbReference>
<feature type="compositionally biased region" description="Polar residues" evidence="2">
    <location>
        <begin position="1"/>
        <end position="13"/>
    </location>
</feature>
<feature type="domain" description="CRISPR type III-associated protein" evidence="3">
    <location>
        <begin position="336"/>
        <end position="456"/>
    </location>
</feature>
<evidence type="ECO:0000259" key="3">
    <source>
        <dbReference type="Pfam" id="PF03787"/>
    </source>
</evidence>
<gene>
    <name evidence="4" type="ORF">D3A95_05720</name>
</gene>
<dbReference type="InterPro" id="IPR005537">
    <property type="entry name" value="RAMP_III_fam"/>
</dbReference>
<dbReference type="EMBL" id="CP032152">
    <property type="protein sequence ID" value="QLL29971.1"/>
    <property type="molecule type" value="Genomic_DNA"/>
</dbReference>
<keyword evidence="1" id="KW-0051">Antiviral defense</keyword>
<proteinExistence type="predicted"/>
<dbReference type="PANTHER" id="PTHR39965">
    <property type="entry name" value="CRISPR SYSTEM CMR SUBUNIT CMR6"/>
    <property type="match status" value="1"/>
</dbReference>
<evidence type="ECO:0000313" key="5">
    <source>
        <dbReference type="Proteomes" id="UP000261812"/>
    </source>
</evidence>
<organism evidence="4 5">
    <name type="scientific">Thermosynechococcus sichuanensis E542</name>
    <dbReference type="NCBI Taxonomy" id="2016101"/>
    <lineage>
        <taxon>Bacteria</taxon>
        <taxon>Bacillati</taxon>
        <taxon>Cyanobacteriota</taxon>
        <taxon>Cyanophyceae</taxon>
        <taxon>Acaryochloridales</taxon>
        <taxon>Thermosynechococcaceae</taxon>
        <taxon>Thermosynechococcus</taxon>
        <taxon>Thermosynechococcus sichuanensis</taxon>
    </lineage>
</organism>
<dbReference type="PANTHER" id="PTHR39965:SF1">
    <property type="entry name" value="CRISPR SYSTEM CMR SUBUNIT CMR6"/>
    <property type="match status" value="1"/>
</dbReference>
<feature type="region of interest" description="Disordered" evidence="2">
    <location>
        <begin position="1"/>
        <end position="62"/>
    </location>
</feature>
<dbReference type="KEGG" id="tsq:D3A95_05720"/>
<feature type="domain" description="CRISPR type III-associated protein" evidence="3">
    <location>
        <begin position="122"/>
        <end position="219"/>
    </location>
</feature>
<evidence type="ECO:0000313" key="4">
    <source>
        <dbReference type="EMBL" id="QLL29971.1"/>
    </source>
</evidence>
<dbReference type="InterPro" id="IPR010172">
    <property type="entry name" value="CRISPR-assoc_prot_TM1791"/>
</dbReference>
<keyword evidence="5" id="KW-1185">Reference proteome</keyword>
<dbReference type="Proteomes" id="UP000261812">
    <property type="component" value="Chromosome"/>
</dbReference>
<dbReference type="GO" id="GO:0051607">
    <property type="term" value="P:defense response to virus"/>
    <property type="evidence" value="ECO:0007669"/>
    <property type="project" value="UniProtKB-KW"/>
</dbReference>
<evidence type="ECO:0000256" key="2">
    <source>
        <dbReference type="SAM" id="MobiDB-lite"/>
    </source>
</evidence>
<name>A0A7D6INR0_9CYAN</name>
<protein>
    <submittedName>
        <fullName evidence="4">Type III-B CRISPR module RAMP protein Cmr6</fullName>
    </submittedName>
</protein>
<dbReference type="AlphaFoldDB" id="A0A7D6INR0"/>
<evidence type="ECO:0000256" key="1">
    <source>
        <dbReference type="ARBA" id="ARBA00023118"/>
    </source>
</evidence>